<feature type="chain" id="PRO_5041416570" description="C-type lectin domain-containing protein" evidence="2">
    <location>
        <begin position="19"/>
        <end position="462"/>
    </location>
</feature>
<dbReference type="Gene3D" id="3.10.100.10">
    <property type="entry name" value="Mannose-Binding Protein A, subunit A"/>
    <property type="match status" value="3"/>
</dbReference>
<gene>
    <name evidence="4" type="ORF">MSPICULIGERA_LOCUS17011</name>
</gene>
<dbReference type="EMBL" id="CATQJA010002654">
    <property type="protein sequence ID" value="CAJ0578770.1"/>
    <property type="molecule type" value="Genomic_DNA"/>
</dbReference>
<dbReference type="SUPFAM" id="SSF56436">
    <property type="entry name" value="C-type lectin-like"/>
    <property type="match status" value="3"/>
</dbReference>
<dbReference type="PROSITE" id="PS50041">
    <property type="entry name" value="C_TYPE_LECTIN_2"/>
    <property type="match status" value="3"/>
</dbReference>
<dbReference type="InterPro" id="IPR016187">
    <property type="entry name" value="CTDL_fold"/>
</dbReference>
<dbReference type="InterPro" id="IPR001304">
    <property type="entry name" value="C-type_lectin-like"/>
</dbReference>
<evidence type="ECO:0000313" key="5">
    <source>
        <dbReference type="Proteomes" id="UP001177023"/>
    </source>
</evidence>
<sequence length="462" mass="51433">MLRWLFLFLAALFVSVEAQCPSGWAFASEFNSCLNFNTAALPFWAAEQRCLNSNGHLLSVHNAFQNTILTAYLGNANLTGSTFWLGLWRNDTGAQWKWTDGTASDYFNWQGGNPGSKMCGSIAGNGGAWNSLTCENSQPFICAYSTLPGCLPGWQYFKGTGMCYYHGQNASFPEAEHYCQRYGGHLASVHTNDENDFISNMTWSNACVYSRTWITGTTLLGGTFDQSKNMTRWWSDSSSTDYAHNICQNEGTDQNVILLRAFPMNKCPQDEEKCGGGNWRIGRYANNDSIAYPDYVCKAAPVSHTQCPIGWSYYSLTDSCYFHGTTSSTFWNAEQYCNAYSGNLASIHSVDENEFIQSLVWNPTCAQTMEGFQRGEVLIGGIYSKQRKGISYWTDGSASDYSHATCDLFGADSSTIVMAAHPRACGSCFEGQWYLPRESPDSGRTYGEFICKSPTYAHLKRK</sequence>
<feature type="non-terminal residue" evidence="4">
    <location>
        <position position="462"/>
    </location>
</feature>
<keyword evidence="5" id="KW-1185">Reference proteome</keyword>
<comment type="caution">
    <text evidence="4">The sequence shown here is derived from an EMBL/GenBank/DDBJ whole genome shotgun (WGS) entry which is preliminary data.</text>
</comment>
<feature type="domain" description="C-type lectin" evidence="3">
    <location>
        <begin position="33"/>
        <end position="143"/>
    </location>
</feature>
<dbReference type="SMART" id="SM00034">
    <property type="entry name" value="CLECT"/>
    <property type="match status" value="3"/>
</dbReference>
<dbReference type="InterPro" id="IPR016186">
    <property type="entry name" value="C-type_lectin-like/link_sf"/>
</dbReference>
<proteinExistence type="predicted"/>
<name>A0AA36D2B1_9BILA</name>
<organism evidence="4 5">
    <name type="scientific">Mesorhabditis spiculigera</name>
    <dbReference type="NCBI Taxonomy" id="96644"/>
    <lineage>
        <taxon>Eukaryota</taxon>
        <taxon>Metazoa</taxon>
        <taxon>Ecdysozoa</taxon>
        <taxon>Nematoda</taxon>
        <taxon>Chromadorea</taxon>
        <taxon>Rhabditida</taxon>
        <taxon>Rhabditina</taxon>
        <taxon>Rhabditomorpha</taxon>
        <taxon>Rhabditoidea</taxon>
        <taxon>Rhabditidae</taxon>
        <taxon>Mesorhabditinae</taxon>
        <taxon>Mesorhabditis</taxon>
    </lineage>
</organism>
<feature type="domain" description="C-type lectin" evidence="3">
    <location>
        <begin position="159"/>
        <end position="298"/>
    </location>
</feature>
<feature type="domain" description="C-type lectin" evidence="3">
    <location>
        <begin position="316"/>
        <end position="433"/>
    </location>
</feature>
<evidence type="ECO:0000259" key="3">
    <source>
        <dbReference type="PROSITE" id="PS50041"/>
    </source>
</evidence>
<evidence type="ECO:0000256" key="1">
    <source>
        <dbReference type="ARBA" id="ARBA00023157"/>
    </source>
</evidence>
<dbReference type="Proteomes" id="UP001177023">
    <property type="component" value="Unassembled WGS sequence"/>
</dbReference>
<dbReference type="PROSITE" id="PS00615">
    <property type="entry name" value="C_TYPE_LECTIN_1"/>
    <property type="match status" value="1"/>
</dbReference>
<dbReference type="AlphaFoldDB" id="A0AA36D2B1"/>
<reference evidence="4" key="1">
    <citation type="submission" date="2023-06" db="EMBL/GenBank/DDBJ databases">
        <authorList>
            <person name="Delattre M."/>
        </authorList>
    </citation>
    <scope>NUCLEOTIDE SEQUENCE</scope>
    <source>
        <strain evidence="4">AF72</strain>
    </source>
</reference>
<dbReference type="PANTHER" id="PTHR22991">
    <property type="entry name" value="PROTEIN CBG13490"/>
    <property type="match status" value="1"/>
</dbReference>
<keyword evidence="1" id="KW-1015">Disulfide bond</keyword>
<evidence type="ECO:0000313" key="4">
    <source>
        <dbReference type="EMBL" id="CAJ0578770.1"/>
    </source>
</evidence>
<dbReference type="Pfam" id="PF00059">
    <property type="entry name" value="Lectin_C"/>
    <property type="match status" value="3"/>
</dbReference>
<dbReference type="CDD" id="cd00037">
    <property type="entry name" value="CLECT"/>
    <property type="match status" value="2"/>
</dbReference>
<accession>A0AA36D2B1</accession>
<dbReference type="InterPro" id="IPR050976">
    <property type="entry name" value="Snaclec"/>
</dbReference>
<feature type="signal peptide" evidence="2">
    <location>
        <begin position="1"/>
        <end position="18"/>
    </location>
</feature>
<dbReference type="InterPro" id="IPR018378">
    <property type="entry name" value="C-type_lectin_CS"/>
</dbReference>
<protein>
    <recommendedName>
        <fullName evidence="3">C-type lectin domain-containing protein</fullName>
    </recommendedName>
</protein>
<dbReference type="PANTHER" id="PTHR22991:SF40">
    <property type="entry name" value="PROTEIN CBG13490"/>
    <property type="match status" value="1"/>
</dbReference>
<evidence type="ECO:0000256" key="2">
    <source>
        <dbReference type="SAM" id="SignalP"/>
    </source>
</evidence>
<keyword evidence="2" id="KW-0732">Signal</keyword>